<keyword evidence="1" id="KW-0479">Metal-binding</keyword>
<dbReference type="Proteomes" id="UP000075881">
    <property type="component" value="Unassembled WGS sequence"/>
</dbReference>
<feature type="region of interest" description="Disordered" evidence="6">
    <location>
        <begin position="69"/>
        <end position="155"/>
    </location>
</feature>
<feature type="region of interest" description="Disordered" evidence="6">
    <location>
        <begin position="262"/>
        <end position="343"/>
    </location>
</feature>
<evidence type="ECO:0000313" key="9">
    <source>
        <dbReference type="Proteomes" id="UP000075881"/>
    </source>
</evidence>
<reference evidence="8" key="2">
    <citation type="submission" date="2020-05" db="UniProtKB">
        <authorList>
            <consortium name="EnsemblMetazoa"/>
        </authorList>
    </citation>
    <scope>IDENTIFICATION</scope>
    <source>
        <strain evidence="8">ACHKN1017</strain>
    </source>
</reference>
<evidence type="ECO:0000256" key="1">
    <source>
        <dbReference type="ARBA" id="ARBA00022723"/>
    </source>
</evidence>
<feature type="domain" description="C2H2-type" evidence="7">
    <location>
        <begin position="437"/>
        <end position="464"/>
    </location>
</feature>
<evidence type="ECO:0000256" key="4">
    <source>
        <dbReference type="ARBA" id="ARBA00022833"/>
    </source>
</evidence>
<evidence type="ECO:0000256" key="3">
    <source>
        <dbReference type="ARBA" id="ARBA00022771"/>
    </source>
</evidence>
<dbReference type="STRING" id="43041.A0A182K1E1"/>
<dbReference type="SUPFAM" id="SSF57667">
    <property type="entry name" value="beta-beta-alpha zinc fingers"/>
    <property type="match status" value="2"/>
</dbReference>
<feature type="domain" description="C2H2-type" evidence="7">
    <location>
        <begin position="409"/>
        <end position="436"/>
    </location>
</feature>
<dbReference type="VEuPathDB" id="VectorBase:ACHR004575"/>
<dbReference type="SMART" id="SM00355">
    <property type="entry name" value="ZnF_C2H2"/>
    <property type="match status" value="4"/>
</dbReference>
<dbReference type="PANTHER" id="PTHR24379:SF127">
    <property type="entry name" value="BLOODY FINGERS-RELATED"/>
    <property type="match status" value="1"/>
</dbReference>
<feature type="compositionally biased region" description="Low complexity" evidence="6">
    <location>
        <begin position="262"/>
        <end position="278"/>
    </location>
</feature>
<dbReference type="FunFam" id="3.30.160.60:FF:001269">
    <property type="entry name" value="Zinc finger protein"/>
    <property type="match status" value="1"/>
</dbReference>
<reference evidence="9" key="1">
    <citation type="submission" date="2013-03" db="EMBL/GenBank/DDBJ databases">
        <title>The Genome Sequence of Anopheles christyi ACHKN1017.</title>
        <authorList>
            <consortium name="The Broad Institute Genomics Platform"/>
            <person name="Neafsey D.E."/>
            <person name="Besansky N."/>
            <person name="Walker B."/>
            <person name="Young S.K."/>
            <person name="Zeng Q."/>
            <person name="Gargeya S."/>
            <person name="Fitzgerald M."/>
            <person name="Haas B."/>
            <person name="Abouelleil A."/>
            <person name="Allen A.W."/>
            <person name="Alvarado L."/>
            <person name="Arachchi H.M."/>
            <person name="Berlin A.M."/>
            <person name="Chapman S.B."/>
            <person name="Gainer-Dewar J."/>
            <person name="Goldberg J."/>
            <person name="Griggs A."/>
            <person name="Gujja S."/>
            <person name="Hansen M."/>
            <person name="Howarth C."/>
            <person name="Imamovic A."/>
            <person name="Ireland A."/>
            <person name="Larimer J."/>
            <person name="McCowan C."/>
            <person name="Murphy C."/>
            <person name="Pearson M."/>
            <person name="Poon T.W."/>
            <person name="Priest M."/>
            <person name="Roberts A."/>
            <person name="Saif S."/>
            <person name="Shea T."/>
            <person name="Sisk P."/>
            <person name="Sykes S."/>
            <person name="Wortman J."/>
            <person name="Nusbaum C."/>
            <person name="Birren B."/>
        </authorList>
    </citation>
    <scope>NUCLEOTIDE SEQUENCE [LARGE SCALE GENOMIC DNA]</scope>
    <source>
        <strain evidence="9">ACHKN1017</strain>
    </source>
</reference>
<feature type="compositionally biased region" description="Polar residues" evidence="6">
    <location>
        <begin position="89"/>
        <end position="121"/>
    </location>
</feature>
<keyword evidence="9" id="KW-1185">Reference proteome</keyword>
<proteinExistence type="predicted"/>
<evidence type="ECO:0000256" key="6">
    <source>
        <dbReference type="SAM" id="MobiDB-lite"/>
    </source>
</evidence>
<feature type="compositionally biased region" description="Gly residues" evidence="6">
    <location>
        <begin position="235"/>
        <end position="244"/>
    </location>
</feature>
<keyword evidence="2" id="KW-0677">Repeat</keyword>
<dbReference type="EnsemblMetazoa" id="ACHR004575-RA">
    <property type="protein sequence ID" value="ACHR004575-PA"/>
    <property type="gene ID" value="ACHR004575"/>
</dbReference>
<sequence length="541" mass="57578">MCELDAMNFSPFGSHFPGTIPGIHQFASSGLVTSVPTTSHDSSNRYHSINSNVNMAHFNQSHAPILGKFHRDSQESGNGAGGGSAGSNKYNGHTAGSGNSAHPTTTASGAGQYSNPYSQHSHVPEHKQRNMYHQSAVGNSSTGGSGNGAQSAQELSQDISALLQQADSKRVLQNPSWQSLTPGASVADYLSHLPGSALPLSLHHFLKYSAENIKKEAQNPLTSLDMSQAQSQAHGGSGGHGANNGAGMILPASQTIASILGHPGQQSQQQQHGQQQGTAGLGGHPAGGGGGVQAAAASSSTGGATSAAGGAAADASTDKKKRKKKKKPPKERKPRPKPGEIQVRTALDGSLLFLCPECQMAYPERELLEQHLIGHNLERRFICDICNAALKRKDHLTRHKQSHNPERPFACTICLKAFKRKEQLTLHFVIHSGEKRHICQECGKGFYRKDHLRKHTRSHIARRLKAELSQGGNGTDAGASPSTSRAGQNQAQITTATQQQQSTQQQSPMQQQQLAASNQQQLQPPQYHSLTQAPGQSQMMS</sequence>
<dbReference type="PROSITE" id="PS00028">
    <property type="entry name" value="ZINC_FINGER_C2H2_1"/>
    <property type="match status" value="4"/>
</dbReference>
<feature type="compositionally biased region" description="Low complexity" evidence="6">
    <location>
        <begin position="293"/>
        <end position="315"/>
    </location>
</feature>
<evidence type="ECO:0000313" key="8">
    <source>
        <dbReference type="EnsemblMetazoa" id="ACHR004575-PA"/>
    </source>
</evidence>
<feature type="region of interest" description="Disordered" evidence="6">
    <location>
        <begin position="225"/>
        <end position="248"/>
    </location>
</feature>
<accession>A0A182K1E1</accession>
<evidence type="ECO:0000256" key="2">
    <source>
        <dbReference type="ARBA" id="ARBA00022737"/>
    </source>
</evidence>
<dbReference type="GO" id="GO:0000977">
    <property type="term" value="F:RNA polymerase II transcription regulatory region sequence-specific DNA binding"/>
    <property type="evidence" value="ECO:0007669"/>
    <property type="project" value="TreeGrafter"/>
</dbReference>
<dbReference type="Gene3D" id="3.30.160.60">
    <property type="entry name" value="Classic Zinc Finger"/>
    <property type="match status" value="3"/>
</dbReference>
<evidence type="ECO:0000256" key="5">
    <source>
        <dbReference type="PROSITE-ProRule" id="PRU00042"/>
    </source>
</evidence>
<dbReference type="GO" id="GO:0005634">
    <property type="term" value="C:nucleus"/>
    <property type="evidence" value="ECO:0007669"/>
    <property type="project" value="TreeGrafter"/>
</dbReference>
<feature type="region of interest" description="Disordered" evidence="6">
    <location>
        <begin position="467"/>
        <end position="541"/>
    </location>
</feature>
<name>A0A182K1E1_9DIPT</name>
<feature type="domain" description="C2H2-type" evidence="7">
    <location>
        <begin position="381"/>
        <end position="408"/>
    </location>
</feature>
<dbReference type="InterPro" id="IPR036236">
    <property type="entry name" value="Znf_C2H2_sf"/>
</dbReference>
<feature type="compositionally biased region" description="Gly residues" evidence="6">
    <location>
        <begin position="279"/>
        <end position="292"/>
    </location>
</feature>
<evidence type="ECO:0000259" key="7">
    <source>
        <dbReference type="PROSITE" id="PS50157"/>
    </source>
</evidence>
<protein>
    <recommendedName>
        <fullName evidence="7">C2H2-type domain-containing protein</fullName>
    </recommendedName>
</protein>
<keyword evidence="3 5" id="KW-0863">Zinc-finger</keyword>
<feature type="compositionally biased region" description="Low complexity" evidence="6">
    <location>
        <begin position="488"/>
        <end position="526"/>
    </location>
</feature>
<dbReference type="GO" id="GO:0008270">
    <property type="term" value="F:zinc ion binding"/>
    <property type="evidence" value="ECO:0007669"/>
    <property type="project" value="UniProtKB-KW"/>
</dbReference>
<feature type="compositionally biased region" description="Basic residues" evidence="6">
    <location>
        <begin position="319"/>
        <end position="336"/>
    </location>
</feature>
<keyword evidence="4" id="KW-0862">Zinc</keyword>
<dbReference type="FunFam" id="3.30.160.60:FF:000843">
    <property type="entry name" value="Potential zinc finger protein"/>
    <property type="match status" value="1"/>
</dbReference>
<dbReference type="PANTHER" id="PTHR24379">
    <property type="entry name" value="KRAB AND ZINC FINGER DOMAIN-CONTAINING"/>
    <property type="match status" value="1"/>
</dbReference>
<feature type="compositionally biased region" description="Polar residues" evidence="6">
    <location>
        <begin position="528"/>
        <end position="541"/>
    </location>
</feature>
<dbReference type="Pfam" id="PF00096">
    <property type="entry name" value="zf-C2H2"/>
    <property type="match status" value="3"/>
</dbReference>
<dbReference type="InterPro" id="IPR013087">
    <property type="entry name" value="Znf_C2H2_type"/>
</dbReference>
<feature type="domain" description="C2H2-type" evidence="7">
    <location>
        <begin position="353"/>
        <end position="380"/>
    </location>
</feature>
<dbReference type="PROSITE" id="PS50157">
    <property type="entry name" value="ZINC_FINGER_C2H2_2"/>
    <property type="match status" value="4"/>
</dbReference>
<dbReference type="GO" id="GO:0000981">
    <property type="term" value="F:DNA-binding transcription factor activity, RNA polymerase II-specific"/>
    <property type="evidence" value="ECO:0007669"/>
    <property type="project" value="TreeGrafter"/>
</dbReference>
<dbReference type="AlphaFoldDB" id="A0A182K1E1"/>
<organism evidence="8 9">
    <name type="scientific">Anopheles christyi</name>
    <dbReference type="NCBI Taxonomy" id="43041"/>
    <lineage>
        <taxon>Eukaryota</taxon>
        <taxon>Metazoa</taxon>
        <taxon>Ecdysozoa</taxon>
        <taxon>Arthropoda</taxon>
        <taxon>Hexapoda</taxon>
        <taxon>Insecta</taxon>
        <taxon>Pterygota</taxon>
        <taxon>Neoptera</taxon>
        <taxon>Endopterygota</taxon>
        <taxon>Diptera</taxon>
        <taxon>Nematocera</taxon>
        <taxon>Culicoidea</taxon>
        <taxon>Culicidae</taxon>
        <taxon>Anophelinae</taxon>
        <taxon>Anopheles</taxon>
    </lineage>
</organism>